<keyword evidence="5" id="KW-1185">Reference proteome</keyword>
<gene>
    <name evidence="4" type="ORF">LODBEIA_P06800</name>
</gene>
<name>A0ABP0ZH65_9ASCO</name>
<organism evidence="4 5">
    <name type="scientific">Lodderomyces beijingensis</name>
    <dbReference type="NCBI Taxonomy" id="1775926"/>
    <lineage>
        <taxon>Eukaryota</taxon>
        <taxon>Fungi</taxon>
        <taxon>Dikarya</taxon>
        <taxon>Ascomycota</taxon>
        <taxon>Saccharomycotina</taxon>
        <taxon>Pichiomycetes</taxon>
        <taxon>Debaryomycetaceae</taxon>
        <taxon>Candida/Lodderomyces clade</taxon>
        <taxon>Lodderomyces</taxon>
    </lineage>
</organism>
<dbReference type="EMBL" id="OZ022405">
    <property type="protein sequence ID" value="CAK9436122.1"/>
    <property type="molecule type" value="Genomic_DNA"/>
</dbReference>
<dbReference type="GeneID" id="92205876"/>
<dbReference type="Pfam" id="PF01125">
    <property type="entry name" value="BUD31"/>
    <property type="match status" value="1"/>
</dbReference>
<proteinExistence type="inferred from homology"/>
<evidence type="ECO:0000256" key="3">
    <source>
        <dbReference type="ARBA" id="ARBA00023242"/>
    </source>
</evidence>
<dbReference type="PRINTS" id="PR00322">
    <property type="entry name" value="G10"/>
</dbReference>
<keyword evidence="3" id="KW-0539">Nucleus</keyword>
<comment type="subcellular location">
    <subcellularLocation>
        <location evidence="1">Nucleus</location>
    </subcellularLocation>
</comment>
<dbReference type="PANTHER" id="PTHR19411:SF0">
    <property type="entry name" value="PROTEIN BUD31 HOMOLOG"/>
    <property type="match status" value="1"/>
</dbReference>
<comment type="similarity">
    <text evidence="2">Belongs to the BUD31 (G10) family.</text>
</comment>
<dbReference type="InterPro" id="IPR001748">
    <property type="entry name" value="BUD31"/>
</dbReference>
<evidence type="ECO:0000313" key="4">
    <source>
        <dbReference type="EMBL" id="CAK9436122.1"/>
    </source>
</evidence>
<dbReference type="Proteomes" id="UP001497383">
    <property type="component" value="Chromosome 1"/>
</dbReference>
<evidence type="ECO:0000256" key="2">
    <source>
        <dbReference type="ARBA" id="ARBA00005287"/>
    </source>
</evidence>
<dbReference type="RefSeq" id="XP_066827618.1">
    <property type="nucleotide sequence ID" value="XM_066976627.1"/>
</dbReference>
<sequence>MPKSTKSKLKKTSPAPPDFAKIQPVIQQYKTKLRQAQLTPLTQTTHSTTSSTWPITKILHQCTRYVSEMHAQHKINDACLEWLLLQDYVDGALLKKWRKRGYEKLCCVACVNTGGSGRCVCRVPKVEMLRKHQRAKNEDADDESKSKDKDEIREIDVECVTCGCRGCASTD</sequence>
<evidence type="ECO:0008006" key="6">
    <source>
        <dbReference type="Google" id="ProtNLM"/>
    </source>
</evidence>
<reference evidence="4 5" key="1">
    <citation type="submission" date="2024-03" db="EMBL/GenBank/DDBJ databases">
        <authorList>
            <person name="Brejova B."/>
        </authorList>
    </citation>
    <scope>NUCLEOTIDE SEQUENCE [LARGE SCALE GENOMIC DNA]</scope>
    <source>
        <strain evidence="4 5">CBS 14171</strain>
    </source>
</reference>
<protein>
    <recommendedName>
        <fullName evidence="6">Bud site selection protein 31</fullName>
    </recommendedName>
</protein>
<evidence type="ECO:0000313" key="5">
    <source>
        <dbReference type="Proteomes" id="UP001497383"/>
    </source>
</evidence>
<dbReference type="PANTHER" id="PTHR19411">
    <property type="entry name" value="PROTEIN BUD31-RELATED"/>
    <property type="match status" value="1"/>
</dbReference>
<accession>A0ABP0ZH65</accession>
<evidence type="ECO:0000256" key="1">
    <source>
        <dbReference type="ARBA" id="ARBA00004123"/>
    </source>
</evidence>